<comment type="subcellular location">
    <subcellularLocation>
        <location evidence="1">Cell inner membrane</location>
        <topology evidence="1">Multi-pass membrane protein</topology>
    </subcellularLocation>
</comment>
<evidence type="ECO:0000256" key="1">
    <source>
        <dbReference type="ARBA" id="ARBA00004429"/>
    </source>
</evidence>
<dbReference type="Pfam" id="PF00482">
    <property type="entry name" value="T2SSF"/>
    <property type="match status" value="2"/>
</dbReference>
<gene>
    <name evidence="10" type="ORF">A2125_00975</name>
</gene>
<evidence type="ECO:0000259" key="9">
    <source>
        <dbReference type="Pfam" id="PF00482"/>
    </source>
</evidence>
<dbReference type="PRINTS" id="PR00812">
    <property type="entry name" value="BCTERIALGSPF"/>
</dbReference>
<evidence type="ECO:0000313" key="10">
    <source>
        <dbReference type="EMBL" id="OGM05881.1"/>
    </source>
</evidence>
<dbReference type="EMBL" id="MGFM01000015">
    <property type="protein sequence ID" value="OGM05881.1"/>
    <property type="molecule type" value="Genomic_DNA"/>
</dbReference>
<feature type="transmembrane region" description="Helical" evidence="8">
    <location>
        <begin position="169"/>
        <end position="187"/>
    </location>
</feature>
<name>A0A1F7WSX7_9BACT</name>
<dbReference type="AlphaFoldDB" id="A0A1F7WSX7"/>
<dbReference type="PANTHER" id="PTHR30012:SF0">
    <property type="entry name" value="TYPE II SECRETION SYSTEM PROTEIN F-RELATED"/>
    <property type="match status" value="1"/>
</dbReference>
<dbReference type="Gene3D" id="1.20.81.30">
    <property type="entry name" value="Type II secretion system (T2SS), domain F"/>
    <property type="match status" value="2"/>
</dbReference>
<dbReference type="FunFam" id="1.20.81.30:FF:000001">
    <property type="entry name" value="Type II secretion system protein F"/>
    <property type="match status" value="1"/>
</dbReference>
<feature type="transmembrane region" description="Helical" evidence="8">
    <location>
        <begin position="320"/>
        <end position="344"/>
    </location>
</feature>
<dbReference type="InterPro" id="IPR003004">
    <property type="entry name" value="GspF/PilC"/>
</dbReference>
<dbReference type="GO" id="GO:0005886">
    <property type="term" value="C:plasma membrane"/>
    <property type="evidence" value="ECO:0007669"/>
    <property type="project" value="UniProtKB-SubCell"/>
</dbReference>
<evidence type="ECO:0000256" key="4">
    <source>
        <dbReference type="ARBA" id="ARBA00022519"/>
    </source>
</evidence>
<keyword evidence="3" id="KW-1003">Cell membrane</keyword>
<feature type="domain" description="Type II secretion system protein GspF" evidence="9">
    <location>
        <begin position="18"/>
        <end position="138"/>
    </location>
</feature>
<sequence>MAENRIGLGTNDKIALIGNLATMLTAGIPILEAVESLSVDVKGNQKKILDALREDLAQGKRIHTTLSRFPRAFDKVTVNVIKASEEAGNLDVVLKDLRENIRREAEFTSKIKSSLVYPAFIFLVFFVVLFVILFVVVPKISAVFSRMTVSLPLTTKILIFASDLLVKRGIFVLIGFLILAGGLYLFYYFKRKLLFQILFSLPLVSQVVYKIDLTRFSRSLHLLLASGIPITHALELTQDVAIKKETSKMIAKSREMVLAGKSLASGLTTHSKKIPNLMLKLVEAGEKTGTLDKSLQEVSEHFDYEVTNDLKTITTLIEPIMLVVIGVSVGGLMIAIVGPIYGLIGQVGAR</sequence>
<dbReference type="InterPro" id="IPR042094">
    <property type="entry name" value="T2SS_GspF_sf"/>
</dbReference>
<evidence type="ECO:0000256" key="3">
    <source>
        <dbReference type="ARBA" id="ARBA00022475"/>
    </source>
</evidence>
<dbReference type="PANTHER" id="PTHR30012">
    <property type="entry name" value="GENERAL SECRETION PATHWAY PROTEIN"/>
    <property type="match status" value="1"/>
</dbReference>
<evidence type="ECO:0000256" key="8">
    <source>
        <dbReference type="SAM" id="Phobius"/>
    </source>
</evidence>
<keyword evidence="7 8" id="KW-0472">Membrane</keyword>
<comment type="caution">
    <text evidence="10">The sequence shown here is derived from an EMBL/GenBank/DDBJ whole genome shotgun (WGS) entry which is preliminary data.</text>
</comment>
<feature type="domain" description="Type II secretion system protein GspF" evidence="9">
    <location>
        <begin position="216"/>
        <end position="339"/>
    </location>
</feature>
<feature type="transmembrane region" description="Helical" evidence="8">
    <location>
        <begin position="115"/>
        <end position="137"/>
    </location>
</feature>
<evidence type="ECO:0000256" key="7">
    <source>
        <dbReference type="ARBA" id="ARBA00023136"/>
    </source>
</evidence>
<comment type="similarity">
    <text evidence="2">Belongs to the GSP F family.</text>
</comment>
<keyword evidence="6 8" id="KW-1133">Transmembrane helix</keyword>
<protein>
    <recommendedName>
        <fullName evidence="9">Type II secretion system protein GspF domain-containing protein</fullName>
    </recommendedName>
</protein>
<proteinExistence type="inferred from homology"/>
<accession>A0A1F7WSX7</accession>
<dbReference type="InterPro" id="IPR018076">
    <property type="entry name" value="T2SS_GspF_dom"/>
</dbReference>
<evidence type="ECO:0000256" key="5">
    <source>
        <dbReference type="ARBA" id="ARBA00022692"/>
    </source>
</evidence>
<organism evidence="10 11">
    <name type="scientific">Candidatus Woesebacteria bacterium GWB1_43_5</name>
    <dbReference type="NCBI Taxonomy" id="1802474"/>
    <lineage>
        <taxon>Bacteria</taxon>
        <taxon>Candidatus Woeseibacteriota</taxon>
    </lineage>
</organism>
<evidence type="ECO:0000256" key="6">
    <source>
        <dbReference type="ARBA" id="ARBA00022989"/>
    </source>
</evidence>
<evidence type="ECO:0000256" key="2">
    <source>
        <dbReference type="ARBA" id="ARBA00005745"/>
    </source>
</evidence>
<keyword evidence="5 8" id="KW-0812">Transmembrane</keyword>
<dbReference type="Proteomes" id="UP000178812">
    <property type="component" value="Unassembled WGS sequence"/>
</dbReference>
<reference evidence="10 11" key="1">
    <citation type="journal article" date="2016" name="Nat. Commun.">
        <title>Thousands of microbial genomes shed light on interconnected biogeochemical processes in an aquifer system.</title>
        <authorList>
            <person name="Anantharaman K."/>
            <person name="Brown C.T."/>
            <person name="Hug L.A."/>
            <person name="Sharon I."/>
            <person name="Castelle C.J."/>
            <person name="Probst A.J."/>
            <person name="Thomas B.C."/>
            <person name="Singh A."/>
            <person name="Wilkins M.J."/>
            <person name="Karaoz U."/>
            <person name="Brodie E.L."/>
            <person name="Williams K.H."/>
            <person name="Hubbard S.S."/>
            <person name="Banfield J.F."/>
        </authorList>
    </citation>
    <scope>NUCLEOTIDE SEQUENCE [LARGE SCALE GENOMIC DNA]</scope>
</reference>
<keyword evidence="4" id="KW-0997">Cell inner membrane</keyword>
<evidence type="ECO:0000313" key="11">
    <source>
        <dbReference type="Proteomes" id="UP000178812"/>
    </source>
</evidence>